<keyword evidence="1" id="KW-0472">Membrane</keyword>
<gene>
    <name evidence="2" type="ORF">PU630_09690</name>
</gene>
<dbReference type="Proteomes" id="UP001214553">
    <property type="component" value="Chromosome"/>
</dbReference>
<protein>
    <submittedName>
        <fullName evidence="2">PH domain-containing protein</fullName>
    </submittedName>
</protein>
<keyword evidence="1" id="KW-1133">Transmembrane helix</keyword>
<evidence type="ECO:0000313" key="3">
    <source>
        <dbReference type="Proteomes" id="UP001214553"/>
    </source>
</evidence>
<dbReference type="EMBL" id="CP119108">
    <property type="protein sequence ID" value="WEG07534.1"/>
    <property type="molecule type" value="Genomic_DNA"/>
</dbReference>
<evidence type="ECO:0000256" key="1">
    <source>
        <dbReference type="SAM" id="Phobius"/>
    </source>
</evidence>
<organism evidence="2 3">
    <name type="scientific">Microbacterium horticulturae</name>
    <dbReference type="NCBI Taxonomy" id="3028316"/>
    <lineage>
        <taxon>Bacteria</taxon>
        <taxon>Bacillati</taxon>
        <taxon>Actinomycetota</taxon>
        <taxon>Actinomycetes</taxon>
        <taxon>Micrococcales</taxon>
        <taxon>Microbacteriaceae</taxon>
        <taxon>Microbacterium</taxon>
    </lineage>
</organism>
<name>A0ABY8BTN1_9MICO</name>
<proteinExistence type="predicted"/>
<feature type="transmembrane region" description="Helical" evidence="1">
    <location>
        <begin position="122"/>
        <end position="142"/>
    </location>
</feature>
<keyword evidence="3" id="KW-1185">Reference proteome</keyword>
<keyword evidence="1" id="KW-0812">Transmembrane</keyword>
<accession>A0ABY8BTN1</accession>
<sequence length="146" mass="15866">MTQTLLLAPWPLLALWGVYISAFASSLEVDAQGATVQNLLRVVRIPWGRVRELEWRWQVVFALDDETVVRAVGGPLEGRGGRRPGSREGTPEHVRAQFEYAQRLYDGRDAASDAPVHKGWDVPGVIAGVVLVVWAGAALLIAGSPS</sequence>
<evidence type="ECO:0000313" key="2">
    <source>
        <dbReference type="EMBL" id="WEG07534.1"/>
    </source>
</evidence>
<dbReference type="RefSeq" id="WP_275276872.1">
    <property type="nucleotide sequence ID" value="NZ_CP119108.1"/>
</dbReference>
<reference evidence="2 3" key="1">
    <citation type="submission" date="2023-03" db="EMBL/GenBank/DDBJ databases">
        <title>Genome sequence of Microbacterium sp. KACC 23027.</title>
        <authorList>
            <person name="Kim S."/>
            <person name="Heo J."/>
            <person name="Kwon S.-W."/>
        </authorList>
    </citation>
    <scope>NUCLEOTIDE SEQUENCE [LARGE SCALE GENOMIC DNA]</scope>
    <source>
        <strain evidence="2 3">KACC 23027</strain>
    </source>
</reference>